<comment type="caution">
    <text evidence="2">The sequence shown here is derived from an EMBL/GenBank/DDBJ whole genome shotgun (WGS) entry which is preliminary data.</text>
</comment>
<evidence type="ECO:0000313" key="2">
    <source>
        <dbReference type="EMBL" id="TDG45192.1"/>
    </source>
</evidence>
<gene>
    <name evidence="2" type="ORF">AWZ03_008347</name>
</gene>
<dbReference type="Proteomes" id="UP000295192">
    <property type="component" value="Unassembled WGS sequence"/>
</dbReference>
<proteinExistence type="predicted"/>
<dbReference type="AlphaFoldDB" id="A0A484BA63"/>
<protein>
    <submittedName>
        <fullName evidence="2">Uncharacterized protein</fullName>
    </submittedName>
</protein>
<evidence type="ECO:0000256" key="1">
    <source>
        <dbReference type="SAM" id="MobiDB-lite"/>
    </source>
</evidence>
<accession>A0A484BA63</accession>
<feature type="compositionally biased region" description="Acidic residues" evidence="1">
    <location>
        <begin position="10"/>
        <end position="20"/>
    </location>
</feature>
<name>A0A484BA63_DRONA</name>
<feature type="region of interest" description="Disordered" evidence="1">
    <location>
        <begin position="1"/>
        <end position="20"/>
    </location>
</feature>
<evidence type="ECO:0000313" key="3">
    <source>
        <dbReference type="Proteomes" id="UP000295192"/>
    </source>
</evidence>
<sequence>MQHNMQLEKEEQEQQEEAATDEMRLDTVGFDCSIWPHSSRLPPIGDSQLPTADWRLPTGDCQLATGDWGPQISDCASFCSFASPSALLLQRLTRLVIIFGSNASFRRGMCHGNRGTCTANWICIALLLTERRKCKMLRVLHSLSQPAAASRGQVAYGLPMMMVMMMTRLATQDQDVAAKLTQHKFTSNWG</sequence>
<reference evidence="2 3" key="1">
    <citation type="journal article" date="2019" name="J. Hered.">
        <title>An Improved Genome Assembly for Drosophila navojoa, the Basal Species in the mojavensis Cluster.</title>
        <authorList>
            <person name="Vanderlinde T."/>
            <person name="Dupim E.G."/>
            <person name="Nazario-Yepiz N.O."/>
            <person name="Carvalho A.B."/>
        </authorList>
    </citation>
    <scope>NUCLEOTIDE SEQUENCE [LARGE SCALE GENOMIC DNA]</scope>
    <source>
        <strain evidence="2">Navoj_Jal97</strain>
        <tissue evidence="2">Whole organism</tissue>
    </source>
</reference>
<organism evidence="2 3">
    <name type="scientific">Drosophila navojoa</name>
    <name type="common">Fruit fly</name>
    <dbReference type="NCBI Taxonomy" id="7232"/>
    <lineage>
        <taxon>Eukaryota</taxon>
        <taxon>Metazoa</taxon>
        <taxon>Ecdysozoa</taxon>
        <taxon>Arthropoda</taxon>
        <taxon>Hexapoda</taxon>
        <taxon>Insecta</taxon>
        <taxon>Pterygota</taxon>
        <taxon>Neoptera</taxon>
        <taxon>Endopterygota</taxon>
        <taxon>Diptera</taxon>
        <taxon>Brachycera</taxon>
        <taxon>Muscomorpha</taxon>
        <taxon>Ephydroidea</taxon>
        <taxon>Drosophilidae</taxon>
        <taxon>Drosophila</taxon>
    </lineage>
</organism>
<keyword evidence="3" id="KW-1185">Reference proteome</keyword>
<dbReference type="EMBL" id="LSRL02000083">
    <property type="protein sequence ID" value="TDG45192.1"/>
    <property type="molecule type" value="Genomic_DNA"/>
</dbReference>